<dbReference type="PROSITE" id="PS00198">
    <property type="entry name" value="4FE4S_FER_1"/>
    <property type="match status" value="1"/>
</dbReference>
<keyword evidence="8" id="KW-1185">Reference proteome</keyword>
<keyword evidence="3" id="KW-0408">Iron</keyword>
<dbReference type="Pfam" id="PF14697">
    <property type="entry name" value="Fer4_21"/>
    <property type="match status" value="1"/>
</dbReference>
<evidence type="ECO:0000256" key="2">
    <source>
        <dbReference type="ARBA" id="ARBA00023002"/>
    </source>
</evidence>
<dbReference type="InterPro" id="IPR011894">
    <property type="entry name" value="PorC_KorC"/>
</dbReference>
<sequence length="355" mass="37349">MVDVIWHGRGGQGAFTAARLLGAAWCYEQGHQALAFPTFGPERRGAPMCAFTRLDTGPIGVRGAPTQADVVVYLDDTLLSSGWEQELTAGGVVLVNTARTIDDSRVVCLDASAISTELLGRAIPNTALLAALTNLIEGFTAKTLNRAISEQLPARLHAGNHAVVERVCAMEVGVPSVAPAVSESNALADNQDIPASHLDVPAGHSNASTDSSDIPVGPPSGTPFIRARKPQPADYARATCFTAGYLVENNAGWRERRPVVDAQRCTGCLQCYLYCPDGAIKRTPSAAVVVSVDTEFCKGCAVCEQVCPFDAISMVSEATIKQNAAIQYSSAKSGADTAGTLDNRRTATGAMNKEK</sequence>
<keyword evidence="7" id="KW-0670">Pyruvate</keyword>
<evidence type="ECO:0000256" key="5">
    <source>
        <dbReference type="SAM" id="MobiDB-lite"/>
    </source>
</evidence>
<dbReference type="EMBL" id="CP001682">
    <property type="protein sequence ID" value="ACU94540.1"/>
    <property type="molecule type" value="Genomic_DNA"/>
</dbReference>
<gene>
    <name evidence="7" type="ordered locus">Ccur_08380</name>
</gene>
<dbReference type="Gene3D" id="3.30.70.20">
    <property type="match status" value="1"/>
</dbReference>
<dbReference type="HOGENOM" id="CLU_060916_0_0_11"/>
<dbReference type="eggNOG" id="COG1014">
    <property type="taxonomic scope" value="Bacteria"/>
</dbReference>
<accession>C7MNQ0</accession>
<keyword evidence="2" id="KW-0560">Oxidoreductase</keyword>
<feature type="region of interest" description="Disordered" evidence="5">
    <location>
        <begin position="334"/>
        <end position="355"/>
    </location>
</feature>
<dbReference type="InterPro" id="IPR051626">
    <property type="entry name" value="Oxidoreductase_gamma_subunit"/>
</dbReference>
<dbReference type="InterPro" id="IPR011898">
    <property type="entry name" value="PorD_KorD"/>
</dbReference>
<dbReference type="STRING" id="469378.Ccur_08380"/>
<dbReference type="OrthoDB" id="9794954at2"/>
<feature type="region of interest" description="Disordered" evidence="5">
    <location>
        <begin position="194"/>
        <end position="216"/>
    </location>
</feature>
<dbReference type="GO" id="GO:0046872">
    <property type="term" value="F:metal ion binding"/>
    <property type="evidence" value="ECO:0007669"/>
    <property type="project" value="UniProtKB-KW"/>
</dbReference>
<dbReference type="Pfam" id="PF01558">
    <property type="entry name" value="POR"/>
    <property type="match status" value="1"/>
</dbReference>
<dbReference type="PANTHER" id="PTHR43366">
    <property type="entry name" value="PYRUVATE SYNTHASE SUBUNIT PORC"/>
    <property type="match status" value="1"/>
</dbReference>
<dbReference type="PANTHER" id="PTHR43366:SF1">
    <property type="entry name" value="PYRUVATE SYNTHASE SUBUNIT PORC"/>
    <property type="match status" value="1"/>
</dbReference>
<dbReference type="RefSeq" id="WP_012803227.1">
    <property type="nucleotide sequence ID" value="NC_013170.1"/>
</dbReference>
<keyword evidence="4" id="KW-0411">Iron-sulfur</keyword>
<evidence type="ECO:0000313" key="8">
    <source>
        <dbReference type="Proteomes" id="UP000000954"/>
    </source>
</evidence>
<dbReference type="PROSITE" id="PS51379">
    <property type="entry name" value="4FE4S_FER_2"/>
    <property type="match status" value="2"/>
</dbReference>
<dbReference type="KEGG" id="ccu:Ccur_08380"/>
<dbReference type="InterPro" id="IPR017900">
    <property type="entry name" value="4Fe4S_Fe_S_CS"/>
</dbReference>
<dbReference type="SUPFAM" id="SSF54862">
    <property type="entry name" value="4Fe-4S ferredoxins"/>
    <property type="match status" value="1"/>
</dbReference>
<dbReference type="SUPFAM" id="SSF53323">
    <property type="entry name" value="Pyruvate-ferredoxin oxidoreductase, PFOR, domain III"/>
    <property type="match status" value="1"/>
</dbReference>
<organism evidence="7 8">
    <name type="scientific">Cryptobacterium curtum (strain ATCC 700683 / DSM 15641 / CCUG 43107 / 12-3)</name>
    <dbReference type="NCBI Taxonomy" id="469378"/>
    <lineage>
        <taxon>Bacteria</taxon>
        <taxon>Bacillati</taxon>
        <taxon>Actinomycetota</taxon>
        <taxon>Coriobacteriia</taxon>
        <taxon>Eggerthellales</taxon>
        <taxon>Eggerthellaceae</taxon>
        <taxon>Cryptobacterium</taxon>
    </lineage>
</organism>
<feature type="domain" description="4Fe-4S ferredoxin-type" evidence="6">
    <location>
        <begin position="288"/>
        <end position="317"/>
    </location>
</feature>
<protein>
    <submittedName>
        <fullName evidence="7">2-oxoacid:acceptor oxidoreductase, gamma subunit, pyruvate/2-ketoisovalerate family/2-oxoacid:acceptor oxidoreductase, delta subunit, pyruvate/2-ketoisovalerate family</fullName>
    </submittedName>
</protein>
<dbReference type="InterPro" id="IPR019752">
    <property type="entry name" value="Pyrv/ketoisovalerate_OxRed_cat"/>
</dbReference>
<dbReference type="Proteomes" id="UP000000954">
    <property type="component" value="Chromosome"/>
</dbReference>
<evidence type="ECO:0000256" key="3">
    <source>
        <dbReference type="ARBA" id="ARBA00023004"/>
    </source>
</evidence>
<dbReference type="AlphaFoldDB" id="C7MNQ0"/>
<dbReference type="NCBIfam" id="TIGR02175">
    <property type="entry name" value="PorC_KorC"/>
    <property type="match status" value="1"/>
</dbReference>
<dbReference type="GO" id="GO:0016625">
    <property type="term" value="F:oxidoreductase activity, acting on the aldehyde or oxo group of donors, iron-sulfur protein as acceptor"/>
    <property type="evidence" value="ECO:0007669"/>
    <property type="project" value="InterPro"/>
</dbReference>
<feature type="domain" description="4Fe-4S ferredoxin-type" evidence="6">
    <location>
        <begin position="256"/>
        <end position="285"/>
    </location>
</feature>
<dbReference type="InterPro" id="IPR017896">
    <property type="entry name" value="4Fe4S_Fe-S-bd"/>
</dbReference>
<proteinExistence type="predicted"/>
<dbReference type="GO" id="GO:0051539">
    <property type="term" value="F:4 iron, 4 sulfur cluster binding"/>
    <property type="evidence" value="ECO:0007669"/>
    <property type="project" value="InterPro"/>
</dbReference>
<evidence type="ECO:0000256" key="1">
    <source>
        <dbReference type="ARBA" id="ARBA00022723"/>
    </source>
</evidence>
<dbReference type="eggNOG" id="COG1144">
    <property type="taxonomic scope" value="Bacteria"/>
</dbReference>
<dbReference type="Gene3D" id="3.40.920.10">
    <property type="entry name" value="Pyruvate-ferredoxin oxidoreductase, PFOR, domain III"/>
    <property type="match status" value="1"/>
</dbReference>
<evidence type="ECO:0000259" key="6">
    <source>
        <dbReference type="PROSITE" id="PS51379"/>
    </source>
</evidence>
<evidence type="ECO:0000256" key="4">
    <source>
        <dbReference type="ARBA" id="ARBA00023014"/>
    </source>
</evidence>
<keyword evidence="1" id="KW-0479">Metal-binding</keyword>
<reference evidence="7 8" key="1">
    <citation type="journal article" date="2009" name="Stand. Genomic Sci.">
        <title>Complete genome sequence of Cryptobacterium curtum type strain (12-3).</title>
        <authorList>
            <person name="Mavrommatis K."/>
            <person name="Pukall R."/>
            <person name="Rohde C."/>
            <person name="Chen F."/>
            <person name="Sims D."/>
            <person name="Brettin T."/>
            <person name="Kuske C."/>
            <person name="Detter J.C."/>
            <person name="Han C."/>
            <person name="Lapidus A."/>
            <person name="Copeland A."/>
            <person name="Glavina Del Rio T."/>
            <person name="Nolan M."/>
            <person name="Lucas S."/>
            <person name="Tice H."/>
            <person name="Cheng J.F."/>
            <person name="Bruce D."/>
            <person name="Goodwin L."/>
            <person name="Pitluck S."/>
            <person name="Ovchinnikova G."/>
            <person name="Pati A."/>
            <person name="Ivanova N."/>
            <person name="Chen A."/>
            <person name="Palaniappan K."/>
            <person name="Chain P."/>
            <person name="D'haeseleer P."/>
            <person name="Goker M."/>
            <person name="Bristow J."/>
            <person name="Eisen J.A."/>
            <person name="Markowitz V."/>
            <person name="Hugenholtz P."/>
            <person name="Rohde M."/>
            <person name="Klenk H.P."/>
            <person name="Kyrpides N.C."/>
        </authorList>
    </citation>
    <scope>NUCLEOTIDE SEQUENCE [LARGE SCALE GENOMIC DNA]</scope>
    <source>
        <strain evidence="8">ATCC 700683 / DSM 15641 / 12-3</strain>
    </source>
</reference>
<dbReference type="InterPro" id="IPR002869">
    <property type="entry name" value="Pyrv_flavodox_OxRed_cen"/>
</dbReference>
<name>C7MNQ0_CRYCD</name>
<evidence type="ECO:0000313" key="7">
    <source>
        <dbReference type="EMBL" id="ACU94540.1"/>
    </source>
</evidence>
<dbReference type="NCBIfam" id="TIGR02179">
    <property type="entry name" value="PorD_KorD"/>
    <property type="match status" value="1"/>
</dbReference>